<evidence type="ECO:0000313" key="3">
    <source>
        <dbReference type="Proteomes" id="UP000187209"/>
    </source>
</evidence>
<feature type="signal peptide" evidence="1">
    <location>
        <begin position="1"/>
        <end position="15"/>
    </location>
</feature>
<keyword evidence="3" id="KW-1185">Reference proteome</keyword>
<protein>
    <recommendedName>
        <fullName evidence="4">Cyanovirin-N domain-containing protein</fullName>
    </recommendedName>
</protein>
<sequence length="160" mass="17639">MIAALLFFYLPLAYSQECFDINEVDFTFYCRSGSDDWIVSSDYPNGLWATVISNPNLVWAVIPESDFIWKNPTYGACNITVTKSFFLIASATSVNLYLVCDDYATATINDLNSCKATYGSVSICDMTSAIKTGLNELKIEAQNTGGNGGLSYKLEVNIRL</sequence>
<keyword evidence="1" id="KW-0732">Signal</keyword>
<reference evidence="2 3" key="1">
    <citation type="submission" date="2016-11" db="EMBL/GenBank/DDBJ databases">
        <title>The macronuclear genome of Stentor coeruleus: a giant cell with tiny introns.</title>
        <authorList>
            <person name="Slabodnick M."/>
            <person name="Ruby J.G."/>
            <person name="Reiff S.B."/>
            <person name="Swart E.C."/>
            <person name="Gosai S."/>
            <person name="Prabakaran S."/>
            <person name="Witkowska E."/>
            <person name="Larue G.E."/>
            <person name="Fisher S."/>
            <person name="Freeman R.M."/>
            <person name="Gunawardena J."/>
            <person name="Chu W."/>
            <person name="Stover N.A."/>
            <person name="Gregory B.D."/>
            <person name="Nowacki M."/>
            <person name="Derisi J."/>
            <person name="Roy S.W."/>
            <person name="Marshall W.F."/>
            <person name="Sood P."/>
        </authorList>
    </citation>
    <scope>NUCLEOTIDE SEQUENCE [LARGE SCALE GENOMIC DNA]</scope>
    <source>
        <strain evidence="2">WM001</strain>
    </source>
</reference>
<evidence type="ECO:0008006" key="4">
    <source>
        <dbReference type="Google" id="ProtNLM"/>
    </source>
</evidence>
<organism evidence="2 3">
    <name type="scientific">Stentor coeruleus</name>
    <dbReference type="NCBI Taxonomy" id="5963"/>
    <lineage>
        <taxon>Eukaryota</taxon>
        <taxon>Sar</taxon>
        <taxon>Alveolata</taxon>
        <taxon>Ciliophora</taxon>
        <taxon>Postciliodesmatophora</taxon>
        <taxon>Heterotrichea</taxon>
        <taxon>Heterotrichida</taxon>
        <taxon>Stentoridae</taxon>
        <taxon>Stentor</taxon>
    </lineage>
</organism>
<gene>
    <name evidence="2" type="ORF">SteCoe_23018</name>
</gene>
<proteinExistence type="predicted"/>
<evidence type="ECO:0000313" key="2">
    <source>
        <dbReference type="EMBL" id="OMJ77416.1"/>
    </source>
</evidence>
<evidence type="ECO:0000256" key="1">
    <source>
        <dbReference type="SAM" id="SignalP"/>
    </source>
</evidence>
<dbReference type="EMBL" id="MPUH01000577">
    <property type="protein sequence ID" value="OMJ77416.1"/>
    <property type="molecule type" value="Genomic_DNA"/>
</dbReference>
<name>A0A1R2BL10_9CILI</name>
<feature type="chain" id="PRO_5012412994" description="Cyanovirin-N domain-containing protein" evidence="1">
    <location>
        <begin position="16"/>
        <end position="160"/>
    </location>
</feature>
<dbReference type="Proteomes" id="UP000187209">
    <property type="component" value="Unassembled WGS sequence"/>
</dbReference>
<accession>A0A1R2BL10</accession>
<dbReference type="Gene3D" id="2.60.120.260">
    <property type="entry name" value="Galactose-binding domain-like"/>
    <property type="match status" value="1"/>
</dbReference>
<comment type="caution">
    <text evidence="2">The sequence shown here is derived from an EMBL/GenBank/DDBJ whole genome shotgun (WGS) entry which is preliminary data.</text>
</comment>
<dbReference type="AlphaFoldDB" id="A0A1R2BL10"/>